<comment type="subcellular location">
    <subcellularLocation>
        <location evidence="1">Nucleus</location>
    </subcellularLocation>
</comment>
<evidence type="ECO:0000313" key="10">
    <source>
        <dbReference type="Proteomes" id="UP001485043"/>
    </source>
</evidence>
<dbReference type="Proteomes" id="UP001485043">
    <property type="component" value="Unassembled WGS sequence"/>
</dbReference>
<keyword evidence="10" id="KW-1185">Reference proteome</keyword>
<feature type="domain" description="Origin recognition complex subunit 4 C-terminal" evidence="8">
    <location>
        <begin position="540"/>
        <end position="751"/>
    </location>
</feature>
<gene>
    <name evidence="9" type="ORF">WJX84_011676</name>
</gene>
<evidence type="ECO:0000256" key="5">
    <source>
        <dbReference type="ARBA" id="ARBA00023242"/>
    </source>
</evidence>
<dbReference type="PANTHER" id="PTHR12087:SF0">
    <property type="entry name" value="ORIGIN RECOGNITION COMPLEX SUBUNIT 4"/>
    <property type="match status" value="1"/>
</dbReference>
<feature type="compositionally biased region" description="Polar residues" evidence="6">
    <location>
        <begin position="164"/>
        <end position="180"/>
    </location>
</feature>
<proteinExistence type="inferred from homology"/>
<dbReference type="PANTHER" id="PTHR12087">
    <property type="entry name" value="ORIGIN RECOGNITION COMPLEX SUBUNIT 4"/>
    <property type="match status" value="1"/>
</dbReference>
<keyword evidence="4" id="KW-0238">DNA-binding</keyword>
<evidence type="ECO:0000256" key="3">
    <source>
        <dbReference type="ARBA" id="ARBA00022705"/>
    </source>
</evidence>
<dbReference type="InterPro" id="IPR032705">
    <property type="entry name" value="ORC4_C"/>
</dbReference>
<sequence>MGRSVKGSSAKTAGHSRKAHLESPPKRHRTSPVPAPGHAQEEEDISIELDDVDFPSRPSPNENQAANADQRTQRRQQRAAAQLDKPLHVAHARAHTSPLHNAATKLPHSKNEATPRKHLPSAGSPQQQSAEGRPSASKSELAPRGIAQHRRSPAAGCFPVARPQQPTKQSQGPPRTSQQLLRPVLEPSRDPETAGELGPTSNGGREHSASPATLPPKPPTQQSGRPPKAAPAPRNANRRLRPSPRDAQQMEELPRVGTQLPVPPWVVGYLRQRLLDPNSGAAAGMALRPALHTLQVGSADATPDHEGPVRGELVETLAQTVRTPGANHSLLLIGPRGVGKSLVVERALQQLQQSHNPVGEPAVLGVVRLSGLVHSEERTAFREAARQLCRAFDCSFSRAASLEDNLSFMREMMQELHRAHKAVVFVLDEFDLFAKGTRQTLLYNLLDAMQATDMQAAVVGMSCRLDVMEMLEKRVRSRFSHTTRLILDLPEPPLHPSLSSIAALRPTPASGPSTCAGPGYGLGPSPNDCPAEADFPGSILEAMLQLPNEGPGTPRLQAEGAACSAEAAAGAGVMRQAFNRDLTSAVKSVKIQTKMRALHTKGLCSPRDLQQASLAAVCGMGREPRQPLQHHLLAALTATDEVYQSQARMVAGLSVLEMYMLVAVLRLTRKGQLPCNFEQAMEEYGLLNQMQRHPDAHPRPLALRAFERLLACALLTPTDSSARVHWLQPSKGLKEFQPVMVNVTKVEVEQGMRMHGSCPPLLQTWLVKDVVTSGNLLM</sequence>
<evidence type="ECO:0000256" key="2">
    <source>
        <dbReference type="ARBA" id="ARBA00005334"/>
    </source>
</evidence>
<dbReference type="Pfam" id="PF13191">
    <property type="entry name" value="AAA_16"/>
    <property type="match status" value="1"/>
</dbReference>
<dbReference type="InterPro" id="IPR041664">
    <property type="entry name" value="AAA_16"/>
</dbReference>
<comment type="similarity">
    <text evidence="2">Belongs to the ORC4 family.</text>
</comment>
<dbReference type="AlphaFoldDB" id="A0AAW1TB63"/>
<dbReference type="GO" id="GO:0005664">
    <property type="term" value="C:nuclear origin of replication recognition complex"/>
    <property type="evidence" value="ECO:0007669"/>
    <property type="project" value="TreeGrafter"/>
</dbReference>
<dbReference type="GO" id="GO:0006270">
    <property type="term" value="P:DNA replication initiation"/>
    <property type="evidence" value="ECO:0007669"/>
    <property type="project" value="TreeGrafter"/>
</dbReference>
<dbReference type="GO" id="GO:0003688">
    <property type="term" value="F:DNA replication origin binding"/>
    <property type="evidence" value="ECO:0007669"/>
    <property type="project" value="TreeGrafter"/>
</dbReference>
<evidence type="ECO:0000259" key="7">
    <source>
        <dbReference type="Pfam" id="PF13191"/>
    </source>
</evidence>
<feature type="compositionally biased region" description="Polar residues" evidence="6">
    <location>
        <begin position="1"/>
        <end position="11"/>
    </location>
</feature>
<feature type="region of interest" description="Disordered" evidence="6">
    <location>
        <begin position="1"/>
        <end position="247"/>
    </location>
</feature>
<accession>A0AAW1TB63</accession>
<dbReference type="Gene3D" id="3.40.50.300">
    <property type="entry name" value="P-loop containing nucleotide triphosphate hydrolases"/>
    <property type="match status" value="1"/>
</dbReference>
<dbReference type="SUPFAM" id="SSF52540">
    <property type="entry name" value="P-loop containing nucleoside triphosphate hydrolases"/>
    <property type="match status" value="1"/>
</dbReference>
<evidence type="ECO:0008006" key="11">
    <source>
        <dbReference type="Google" id="ProtNLM"/>
    </source>
</evidence>
<comment type="caution">
    <text evidence="9">The sequence shown here is derived from an EMBL/GenBank/DDBJ whole genome shotgun (WGS) entry which is preliminary data.</text>
</comment>
<evidence type="ECO:0000256" key="4">
    <source>
        <dbReference type="ARBA" id="ARBA00023125"/>
    </source>
</evidence>
<keyword evidence="5" id="KW-0539">Nucleus</keyword>
<reference evidence="9 10" key="1">
    <citation type="journal article" date="2024" name="Nat. Commun.">
        <title>Phylogenomics reveals the evolutionary origins of lichenization in chlorophyte algae.</title>
        <authorList>
            <person name="Puginier C."/>
            <person name="Libourel C."/>
            <person name="Otte J."/>
            <person name="Skaloud P."/>
            <person name="Haon M."/>
            <person name="Grisel S."/>
            <person name="Petersen M."/>
            <person name="Berrin J.G."/>
            <person name="Delaux P.M."/>
            <person name="Dal Grande F."/>
            <person name="Keller J."/>
        </authorList>
    </citation>
    <scope>NUCLEOTIDE SEQUENCE [LARGE SCALE GENOMIC DNA]</scope>
    <source>
        <strain evidence="9 10">SAG 2523</strain>
    </source>
</reference>
<dbReference type="Pfam" id="PF14629">
    <property type="entry name" value="ORC4_C"/>
    <property type="match status" value="1"/>
</dbReference>
<dbReference type="InterPro" id="IPR016527">
    <property type="entry name" value="ORC4"/>
</dbReference>
<evidence type="ECO:0000259" key="8">
    <source>
        <dbReference type="Pfam" id="PF14629"/>
    </source>
</evidence>
<dbReference type="EMBL" id="JALJOV010000192">
    <property type="protein sequence ID" value="KAK9866079.1"/>
    <property type="molecule type" value="Genomic_DNA"/>
</dbReference>
<evidence type="ECO:0000256" key="1">
    <source>
        <dbReference type="ARBA" id="ARBA00004123"/>
    </source>
</evidence>
<protein>
    <recommendedName>
        <fullName evidence="11">Origin recognition complex subunit 4</fullName>
    </recommendedName>
</protein>
<feature type="compositionally biased region" description="Acidic residues" evidence="6">
    <location>
        <begin position="41"/>
        <end position="53"/>
    </location>
</feature>
<feature type="compositionally biased region" description="Low complexity" evidence="6">
    <location>
        <begin position="225"/>
        <end position="235"/>
    </location>
</feature>
<name>A0AAW1TB63_9CHLO</name>
<dbReference type="InterPro" id="IPR027417">
    <property type="entry name" value="P-loop_NTPase"/>
</dbReference>
<evidence type="ECO:0000256" key="6">
    <source>
        <dbReference type="SAM" id="MobiDB-lite"/>
    </source>
</evidence>
<feature type="domain" description="Orc1-like AAA ATPase" evidence="7">
    <location>
        <begin position="310"/>
        <end position="451"/>
    </location>
</feature>
<organism evidence="9 10">
    <name type="scientific">Apatococcus fuscideae</name>
    <dbReference type="NCBI Taxonomy" id="2026836"/>
    <lineage>
        <taxon>Eukaryota</taxon>
        <taxon>Viridiplantae</taxon>
        <taxon>Chlorophyta</taxon>
        <taxon>core chlorophytes</taxon>
        <taxon>Trebouxiophyceae</taxon>
        <taxon>Chlorellales</taxon>
        <taxon>Chlorellaceae</taxon>
        <taxon>Apatococcus</taxon>
    </lineage>
</organism>
<evidence type="ECO:0000313" key="9">
    <source>
        <dbReference type="EMBL" id="KAK9866079.1"/>
    </source>
</evidence>
<dbReference type="GO" id="GO:0016887">
    <property type="term" value="F:ATP hydrolysis activity"/>
    <property type="evidence" value="ECO:0007669"/>
    <property type="project" value="InterPro"/>
</dbReference>
<dbReference type="CDD" id="cd00009">
    <property type="entry name" value="AAA"/>
    <property type="match status" value="1"/>
</dbReference>
<keyword evidence="3" id="KW-0235">DNA replication</keyword>